<evidence type="ECO:0000259" key="2">
    <source>
        <dbReference type="PROSITE" id="PS51192"/>
    </source>
</evidence>
<dbReference type="Pfam" id="PF18135">
    <property type="entry name" value="Type_ISP_C"/>
    <property type="match status" value="1"/>
</dbReference>
<dbReference type="Pfam" id="PF13156">
    <property type="entry name" value="Mrr_cat_2"/>
    <property type="match status" value="1"/>
</dbReference>
<accession>A0A3R8PDI1</accession>
<dbReference type="InterPro" id="IPR029063">
    <property type="entry name" value="SAM-dependent_MTases_sf"/>
</dbReference>
<reference evidence="4 5" key="1">
    <citation type="submission" date="2018-01" db="EMBL/GenBank/DDBJ databases">
        <title>Twenty Corynebacterium bovis Genomes.</title>
        <authorList>
            <person name="Gulvik C.A."/>
        </authorList>
    </citation>
    <scope>NUCLEOTIDE SEQUENCE [LARGE SCALE GENOMIC DNA]</scope>
    <source>
        <strain evidence="4 5">F6900</strain>
    </source>
</reference>
<keyword evidence="1" id="KW-0680">Restriction system</keyword>
<dbReference type="GO" id="GO:0009307">
    <property type="term" value="P:DNA restriction-modification system"/>
    <property type="evidence" value="ECO:0007669"/>
    <property type="project" value="UniProtKB-KW"/>
</dbReference>
<dbReference type="GO" id="GO:0008170">
    <property type="term" value="F:N-methyltransferase activity"/>
    <property type="evidence" value="ECO:0007669"/>
    <property type="project" value="InterPro"/>
</dbReference>
<dbReference type="GO" id="GO:0005829">
    <property type="term" value="C:cytosol"/>
    <property type="evidence" value="ECO:0007669"/>
    <property type="project" value="TreeGrafter"/>
</dbReference>
<dbReference type="GO" id="GO:0032259">
    <property type="term" value="P:methylation"/>
    <property type="evidence" value="ECO:0007669"/>
    <property type="project" value="InterPro"/>
</dbReference>
<comment type="caution">
    <text evidence="4">The sequence shown here is derived from an EMBL/GenBank/DDBJ whole genome shotgun (WGS) entry which is preliminary data.</text>
</comment>
<dbReference type="Pfam" id="PF04851">
    <property type="entry name" value="ResIII"/>
    <property type="match status" value="1"/>
</dbReference>
<dbReference type="InterPro" id="IPR002052">
    <property type="entry name" value="DNA_methylase_N6_adenine_CS"/>
</dbReference>
<dbReference type="SUPFAM" id="SSF52540">
    <property type="entry name" value="P-loop containing nucleoside triphosphate hydrolases"/>
    <property type="match status" value="2"/>
</dbReference>
<dbReference type="GO" id="GO:0003677">
    <property type="term" value="F:DNA binding"/>
    <property type="evidence" value="ECO:0007669"/>
    <property type="project" value="InterPro"/>
</dbReference>
<dbReference type="RefSeq" id="WP_125172541.1">
    <property type="nucleotide sequence ID" value="NZ_JAPJOD010000002.1"/>
</dbReference>
<dbReference type="SMART" id="SM00487">
    <property type="entry name" value="DEXDc"/>
    <property type="match status" value="1"/>
</dbReference>
<dbReference type="PROSITE" id="PS51194">
    <property type="entry name" value="HELICASE_CTER"/>
    <property type="match status" value="1"/>
</dbReference>
<dbReference type="InterPro" id="IPR039442">
    <property type="entry name" value="Mrr-like_dom"/>
</dbReference>
<evidence type="ECO:0000256" key="1">
    <source>
        <dbReference type="ARBA" id="ARBA00022747"/>
    </source>
</evidence>
<protein>
    <submittedName>
        <fullName evidence="4">Damage-inducible protein</fullName>
    </submittedName>
</protein>
<dbReference type="InterPro" id="IPR050742">
    <property type="entry name" value="Helicase_Restrict-Modif_Enz"/>
</dbReference>
<dbReference type="SMART" id="SM00490">
    <property type="entry name" value="HELICc"/>
    <property type="match status" value="1"/>
</dbReference>
<dbReference type="PROSITE" id="PS51192">
    <property type="entry name" value="HELICASE_ATP_BIND_1"/>
    <property type="match status" value="1"/>
</dbReference>
<dbReference type="Pfam" id="PF22240">
    <property type="entry name" value="ISP_coupler"/>
    <property type="match status" value="1"/>
</dbReference>
<dbReference type="Pfam" id="PF00271">
    <property type="entry name" value="Helicase_C"/>
    <property type="match status" value="1"/>
</dbReference>
<dbReference type="PRINTS" id="PR00507">
    <property type="entry name" value="N12N6MTFRASE"/>
</dbReference>
<dbReference type="PROSITE" id="PS00092">
    <property type="entry name" value="N6_MTASE"/>
    <property type="match status" value="1"/>
</dbReference>
<dbReference type="GO" id="GO:0005524">
    <property type="term" value="F:ATP binding"/>
    <property type="evidence" value="ECO:0007669"/>
    <property type="project" value="InterPro"/>
</dbReference>
<dbReference type="Gene3D" id="3.40.50.150">
    <property type="entry name" value="Vaccinia Virus protein VP39"/>
    <property type="match status" value="1"/>
</dbReference>
<dbReference type="PANTHER" id="PTHR47396:SF1">
    <property type="entry name" value="ATP-DEPENDENT HELICASE IRC3-RELATED"/>
    <property type="match status" value="1"/>
</dbReference>
<sequence length="1599" mass="177003">MSTVDDVYAALRDSPDRGIAFEKLMVRYFGLHPTLRQEYDQVCRWTDWEYNGGRPDTGVDLVAHRREDDSWTAVQCKFYESTTTLSKGDLDSFFTASGQGFDTPDGHRYFTNRIIISTTDRWGRNAEAAIEDQAVPVQRFGLAEIAEAPIDWDIAYPGSGAPVVVDMRERQRFALRPHQREAVDKVLAGFRTHDRGQLIMACGTGKTFTALRLAEEWAENNGGRARVLFCVPSLSLLAQSMREWTTHAELDLRCFAVCSDTKVTRAAEDIATYDLEIPVTTDGATLAERLRTRRRAAGLSVVFATYQSLQAVHGAQELGADDFDLVLCDEAHRTTGVTLAGEDPGQFVRVHDPEYIRARHRLYMTATPRLYDDEVKGAAAEHSAELASMDDEAVFGPEFHRLGFGTAVESGLLTDYRVLVLTVDQELAAAATQDLVEDDGTEIRLDDVARLIGCWNGLAGGFDAAARPMQRAVAFAVDIRASRRVAETFPRITAGKEPEVDARHVDGTMNALERGRLLQWLKAPVPDGECRVLTNARCLSEGVDVPALDAVMFLNPRSSTVDVVQSVGRVMRRSPDKDYGYIILPVGVPAGTSPAEALKDNRRFRVVWQVLNALRAHDERFNAVVNSVALEGREALQDTLRVDHLGEVAGGDDTDADAARQLALFSVEQWREAVYTRVVEKVGDRAYWEDWSADVADIASAQVTRIREILATAGPGLRARFDDFLAGLRANLNDAVTEDEAVSMLSQHLITAPVFDALFGDSDFARRNPVSRVMDGMVRALDDRRLESETEGLARFYESVRARASAVTSASGKQQVVKDLYERFFRTGFPRQADKLGIVYTPVEVVDFILRAADHVLREHFGRGLTDRRVHVQDPFTGTGTFIVRLLQSGLIRPEDLERTYREELWATEIMLLAYYVAAVNIEVTYNGLQAERARRAGLPEPGYAEFPGIVLGDTFQMSEEGDALDLDVFVTNSERGQRQLAAPIEVVVGNPPYSVGQQYANDFNANIPYPTLDGRIGDTYAARSAAGNKSKIRDSYVRAVRWATDRIGDRGVVAFVCNGNWIDGVSFDGMRRSLAADFSRVYVYNLRGNTRGAGEARKKERENVFGQGSQVTVAVLVAVKDPAHTGECEILYHDIGDYLSREEKLARVAAADVGTLEWTRIEPDAYGDWISQRDERFLGWPVLGENRAGSETERVFARYSTGLMTGQDGLYTAFSAAALRGRVAVAVEGYRAAQAAFAAWCGEAGVTTPTVGQAADFLAAHPGLTGGEGVSWHRALKGRLARGVEIRAERDGERTGLYRPFAPRHVYLSRDLNSGTHQIPAYFPTPRHPNTGFYIVPPGSPKSFSALATARVPDLALWGSYGGQFFPRWTWEPVDGTLDLAVGGDGDGIVEGYRRVDNITDGILRRYRDALGGDVTKDDIFHLVYAQLHDPAYREAYRDDLRKVFPHIPTPETRERFDRLVAAGRRLLELHVGYEDVDPHPLDVQLRDGADPADPATWRVTAMRWRSRTDHTAIVVNPSVTVAGIPPEAEEYVLGSRTALSWVIDQWKVTTDKATGRTNDPDDWAAEQGDPRYIVDLIGKVTRVAVETVRIVGDLATG</sequence>
<dbReference type="InterPro" id="IPR001650">
    <property type="entry name" value="Helicase_C-like"/>
</dbReference>
<dbReference type="EMBL" id="PQNK01000003">
    <property type="protein sequence ID" value="RRO87392.1"/>
    <property type="molecule type" value="Genomic_DNA"/>
</dbReference>
<feature type="domain" description="Helicase ATP-binding" evidence="2">
    <location>
        <begin position="187"/>
        <end position="386"/>
    </location>
</feature>
<dbReference type="Gene3D" id="3.40.50.300">
    <property type="entry name" value="P-loop containing nucleotide triphosphate hydrolases"/>
    <property type="match status" value="2"/>
</dbReference>
<dbReference type="InterPro" id="IPR003356">
    <property type="entry name" value="DNA_methylase_A-5"/>
</dbReference>
<feature type="domain" description="Helicase C-terminal" evidence="3">
    <location>
        <begin position="461"/>
        <end position="629"/>
    </location>
</feature>
<evidence type="ECO:0000313" key="4">
    <source>
        <dbReference type="EMBL" id="RRO87392.1"/>
    </source>
</evidence>
<dbReference type="InterPro" id="IPR041635">
    <property type="entry name" value="Type_ISP_LLaBIII_C"/>
</dbReference>
<name>A0A3R8PDI1_9CORY</name>
<gene>
    <name evidence="4" type="ORF">CXF48_02310</name>
</gene>
<evidence type="ECO:0000313" key="5">
    <source>
        <dbReference type="Proteomes" id="UP000276526"/>
    </source>
</evidence>
<dbReference type="SUPFAM" id="SSF53335">
    <property type="entry name" value="S-adenosyl-L-methionine-dependent methyltransferases"/>
    <property type="match status" value="1"/>
</dbReference>
<dbReference type="Pfam" id="PF02384">
    <property type="entry name" value="N6_Mtase"/>
    <property type="match status" value="1"/>
</dbReference>
<dbReference type="PANTHER" id="PTHR47396">
    <property type="entry name" value="TYPE I RESTRICTION ENZYME ECOKI R PROTEIN"/>
    <property type="match status" value="1"/>
</dbReference>
<dbReference type="SUPFAM" id="SSF52980">
    <property type="entry name" value="Restriction endonuclease-like"/>
    <property type="match status" value="1"/>
</dbReference>
<dbReference type="InterPro" id="IPR014001">
    <property type="entry name" value="Helicase_ATP-bd"/>
</dbReference>
<dbReference type="CDD" id="cd22333">
    <property type="entry name" value="LlaBIII_nuclease-like"/>
    <property type="match status" value="1"/>
</dbReference>
<organism evidence="4 5">
    <name type="scientific">Corynebacterium bovis</name>
    <dbReference type="NCBI Taxonomy" id="36808"/>
    <lineage>
        <taxon>Bacteria</taxon>
        <taxon>Bacillati</taxon>
        <taxon>Actinomycetota</taxon>
        <taxon>Actinomycetes</taxon>
        <taxon>Mycobacteriales</taxon>
        <taxon>Corynebacteriaceae</taxon>
        <taxon>Corynebacterium</taxon>
    </lineage>
</organism>
<proteinExistence type="predicted"/>
<evidence type="ECO:0000259" key="3">
    <source>
        <dbReference type="PROSITE" id="PS51194"/>
    </source>
</evidence>
<dbReference type="InterPro" id="IPR027417">
    <property type="entry name" value="P-loop_NTPase"/>
</dbReference>
<dbReference type="InterPro" id="IPR006935">
    <property type="entry name" value="Helicase/UvrB_N"/>
</dbReference>
<dbReference type="InterPro" id="IPR053980">
    <property type="entry name" value="ISP_coupler"/>
</dbReference>
<dbReference type="GO" id="GO:0016787">
    <property type="term" value="F:hydrolase activity"/>
    <property type="evidence" value="ECO:0007669"/>
    <property type="project" value="InterPro"/>
</dbReference>
<dbReference type="InterPro" id="IPR011335">
    <property type="entry name" value="Restrct_endonuc-II-like"/>
</dbReference>
<dbReference type="Proteomes" id="UP000276526">
    <property type="component" value="Unassembled WGS sequence"/>
</dbReference>